<feature type="region of interest" description="Disordered" evidence="1">
    <location>
        <begin position="153"/>
        <end position="251"/>
    </location>
</feature>
<evidence type="ECO:0000256" key="1">
    <source>
        <dbReference type="SAM" id="MobiDB-lite"/>
    </source>
</evidence>
<evidence type="ECO:0000313" key="2">
    <source>
        <dbReference type="EMBL" id="KAL3677780.1"/>
    </source>
</evidence>
<dbReference type="Proteomes" id="UP001633002">
    <property type="component" value="Unassembled WGS sequence"/>
</dbReference>
<organism evidence="2 3">
    <name type="scientific">Riccia sorocarpa</name>
    <dbReference type="NCBI Taxonomy" id="122646"/>
    <lineage>
        <taxon>Eukaryota</taxon>
        <taxon>Viridiplantae</taxon>
        <taxon>Streptophyta</taxon>
        <taxon>Embryophyta</taxon>
        <taxon>Marchantiophyta</taxon>
        <taxon>Marchantiopsida</taxon>
        <taxon>Marchantiidae</taxon>
        <taxon>Marchantiales</taxon>
        <taxon>Ricciaceae</taxon>
        <taxon>Riccia</taxon>
    </lineage>
</organism>
<feature type="compositionally biased region" description="Basic and acidic residues" evidence="1">
    <location>
        <begin position="239"/>
        <end position="249"/>
    </location>
</feature>
<proteinExistence type="predicted"/>
<evidence type="ECO:0000313" key="3">
    <source>
        <dbReference type="Proteomes" id="UP001633002"/>
    </source>
</evidence>
<feature type="compositionally biased region" description="Acidic residues" evidence="1">
    <location>
        <begin position="228"/>
        <end position="238"/>
    </location>
</feature>
<name>A0ABD3GI72_9MARC</name>
<accession>A0ABD3GI72</accession>
<evidence type="ECO:0008006" key="4">
    <source>
        <dbReference type="Google" id="ProtNLM"/>
    </source>
</evidence>
<feature type="compositionally biased region" description="Basic and acidic residues" evidence="1">
    <location>
        <begin position="161"/>
        <end position="172"/>
    </location>
</feature>
<keyword evidence="3" id="KW-1185">Reference proteome</keyword>
<gene>
    <name evidence="2" type="ORF">R1sor_020736</name>
</gene>
<protein>
    <recommendedName>
        <fullName evidence="4">Zinc knuckle CX2CX4HX4C domain-containing protein</fullName>
    </recommendedName>
</protein>
<reference evidence="2 3" key="1">
    <citation type="submission" date="2024-09" db="EMBL/GenBank/DDBJ databases">
        <title>Chromosome-scale assembly of Riccia sorocarpa.</title>
        <authorList>
            <person name="Paukszto L."/>
        </authorList>
    </citation>
    <scope>NUCLEOTIDE SEQUENCE [LARGE SCALE GENOMIC DNA]</scope>
    <source>
        <strain evidence="2">LP-2024</strain>
        <tissue evidence="2">Aerial parts of the thallus</tissue>
    </source>
</reference>
<sequence length="275" mass="31158">MSGIDKTRQHKFPHVRGLILMDMEAELPEVITIDLEGYEVEFTLDYEELPEGCFTCHEVLHKARDCPHMIVDTRVADPKEIEEAIRATEAKKLADAAKKHQGQKPQPTRSTGQLDILWIPRRGERKKAGMSWLNTQQTGDNLQNGLHKKSRFDVLGESTSDQEKEETVRIDSDTGEDPIPETSAMIDKMRDIRGNTSNELTGTEDEDMNLAEAAPTGENEAQGKLWGDAEEEDEDDVVMDSKDSEEKYTKSAYEVEMEKIQELPRNHSGSSRRRS</sequence>
<dbReference type="EMBL" id="JBJQOH010000007">
    <property type="protein sequence ID" value="KAL3677780.1"/>
    <property type="molecule type" value="Genomic_DNA"/>
</dbReference>
<dbReference type="AlphaFoldDB" id="A0ABD3GI72"/>
<comment type="caution">
    <text evidence="2">The sequence shown here is derived from an EMBL/GenBank/DDBJ whole genome shotgun (WGS) entry which is preliminary data.</text>
</comment>